<evidence type="ECO:0000256" key="1">
    <source>
        <dbReference type="ARBA" id="ARBA00001526"/>
    </source>
</evidence>
<dbReference type="AlphaFoldDB" id="A0A1M6UCH0"/>
<keyword evidence="3 5" id="KW-0378">Hydrolase</keyword>
<dbReference type="STRING" id="1302687.SAMN05444267_1006122"/>
<sequence length="401" mass="44456">MNLRKTIHPKVIIGQITGFLMICILLNLYSCKATKKEASTDIKTLIDSLAKPLMSENKIPGMSIAITVDGKHSFFNYGILSKESNQPVTNQSLFELGSISKTFTVTLASLSQINGKLDMQAPVSKYLPYLKNTVFDSVKLYYLGTHIAGGLPLQLPDNITTDEQLMNYYKTWIPLYAPNTKRVYSNPSIGLLGVIAGKTMNEPFTKAMTDHVFSKIGMTNTFYDVPQNKMGDYAQGYNKEDQPVRLNPAVLANEAYGIKSCTQDMLKFVDRNMGVGTTDTPLSKALQATHTGYFTTGSMTQDLIWEQYNYPASLSQLLEGNAAEMAYKASDIKPLTPPMKPQPNVVINKTGSTNGFASYVIYIPSKKIGIVILANKNYPIKPRVETAYKILSYLDNPKNKL</sequence>
<dbReference type="InterPro" id="IPR012338">
    <property type="entry name" value="Beta-lactam/transpept-like"/>
</dbReference>
<dbReference type="InterPro" id="IPR050491">
    <property type="entry name" value="AmpC-like"/>
</dbReference>
<dbReference type="Gene3D" id="3.40.710.10">
    <property type="entry name" value="DD-peptidase/beta-lactamase superfamily"/>
    <property type="match status" value="1"/>
</dbReference>
<dbReference type="PANTHER" id="PTHR46825">
    <property type="entry name" value="D-ALANYL-D-ALANINE-CARBOXYPEPTIDASE/ENDOPEPTIDASE AMPH"/>
    <property type="match status" value="1"/>
</dbReference>
<dbReference type="EMBL" id="FRAV01000006">
    <property type="protein sequence ID" value="SHK66863.1"/>
    <property type="molecule type" value="Genomic_DNA"/>
</dbReference>
<keyword evidence="6" id="KW-0472">Membrane</keyword>
<organism evidence="8 9">
    <name type="scientific">Chryseobacterium polytrichastri</name>
    <dbReference type="NCBI Taxonomy" id="1302687"/>
    <lineage>
        <taxon>Bacteria</taxon>
        <taxon>Pseudomonadati</taxon>
        <taxon>Bacteroidota</taxon>
        <taxon>Flavobacteriia</taxon>
        <taxon>Flavobacteriales</taxon>
        <taxon>Weeksellaceae</taxon>
        <taxon>Chryseobacterium group</taxon>
        <taxon>Chryseobacterium</taxon>
    </lineage>
</organism>
<dbReference type="GO" id="GO:0030288">
    <property type="term" value="C:outer membrane-bounded periplasmic space"/>
    <property type="evidence" value="ECO:0007669"/>
    <property type="project" value="InterPro"/>
</dbReference>
<dbReference type="PANTHER" id="PTHR46825:SF8">
    <property type="entry name" value="BETA-LACTAMASE-RELATED"/>
    <property type="match status" value="1"/>
</dbReference>
<dbReference type="Proteomes" id="UP000184364">
    <property type="component" value="Unassembled WGS sequence"/>
</dbReference>
<dbReference type="RefSeq" id="WP_073291657.1">
    <property type="nucleotide sequence ID" value="NZ_FRAV01000006.1"/>
</dbReference>
<dbReference type="InterPro" id="IPR058136">
    <property type="entry name" value="AmpC"/>
</dbReference>
<evidence type="ECO:0000256" key="6">
    <source>
        <dbReference type="SAM" id="Phobius"/>
    </source>
</evidence>
<keyword evidence="6" id="KW-0812">Transmembrane</keyword>
<dbReference type="NCBIfam" id="NF033085">
    <property type="entry name" value="bla_class_C"/>
    <property type="match status" value="1"/>
</dbReference>
<dbReference type="InterPro" id="IPR001586">
    <property type="entry name" value="Beta-lactam_class-C_AS"/>
</dbReference>
<accession>A0A1M6UCH0</accession>
<dbReference type="SUPFAM" id="SSF56601">
    <property type="entry name" value="beta-lactamase/transpeptidase-like"/>
    <property type="match status" value="1"/>
</dbReference>
<dbReference type="GO" id="GO:0017001">
    <property type="term" value="P:antibiotic catabolic process"/>
    <property type="evidence" value="ECO:0007669"/>
    <property type="project" value="InterPro"/>
</dbReference>
<feature type="domain" description="Beta-lactamase-related" evidence="7">
    <location>
        <begin position="46"/>
        <end position="393"/>
    </location>
</feature>
<evidence type="ECO:0000256" key="4">
    <source>
        <dbReference type="ARBA" id="ARBA00023251"/>
    </source>
</evidence>
<keyword evidence="4 5" id="KW-0046">Antibiotic resistance</keyword>
<evidence type="ECO:0000256" key="2">
    <source>
        <dbReference type="ARBA" id="ARBA00007840"/>
    </source>
</evidence>
<name>A0A1M6UCH0_9FLAO</name>
<dbReference type="PROSITE" id="PS00336">
    <property type="entry name" value="BETA_LACTAMASE_C"/>
    <property type="match status" value="1"/>
</dbReference>
<proteinExistence type="inferred from homology"/>
<evidence type="ECO:0000313" key="8">
    <source>
        <dbReference type="EMBL" id="SHK66863.1"/>
    </source>
</evidence>
<evidence type="ECO:0000256" key="3">
    <source>
        <dbReference type="ARBA" id="ARBA00022801"/>
    </source>
</evidence>
<dbReference type="GO" id="GO:0008800">
    <property type="term" value="F:beta-lactamase activity"/>
    <property type="evidence" value="ECO:0007669"/>
    <property type="project" value="UniProtKB-UniRule"/>
</dbReference>
<dbReference type="GO" id="GO:0046677">
    <property type="term" value="P:response to antibiotic"/>
    <property type="evidence" value="ECO:0007669"/>
    <property type="project" value="UniProtKB-UniRule"/>
</dbReference>
<feature type="transmembrane region" description="Helical" evidence="6">
    <location>
        <begin position="12"/>
        <end position="30"/>
    </location>
</feature>
<evidence type="ECO:0000313" key="9">
    <source>
        <dbReference type="Proteomes" id="UP000184364"/>
    </source>
</evidence>
<evidence type="ECO:0000259" key="7">
    <source>
        <dbReference type="Pfam" id="PF00144"/>
    </source>
</evidence>
<comment type="catalytic activity">
    <reaction evidence="1 5">
        <text>a beta-lactam + H2O = a substituted beta-amino acid</text>
        <dbReference type="Rhea" id="RHEA:20401"/>
        <dbReference type="ChEBI" id="CHEBI:15377"/>
        <dbReference type="ChEBI" id="CHEBI:35627"/>
        <dbReference type="ChEBI" id="CHEBI:140347"/>
        <dbReference type="EC" id="3.5.2.6"/>
    </reaction>
</comment>
<dbReference type="InterPro" id="IPR001466">
    <property type="entry name" value="Beta-lactam-related"/>
</dbReference>
<dbReference type="Pfam" id="PF00144">
    <property type="entry name" value="Beta-lactamase"/>
    <property type="match status" value="1"/>
</dbReference>
<keyword evidence="6" id="KW-1133">Transmembrane helix</keyword>
<keyword evidence="9" id="KW-1185">Reference proteome</keyword>
<comment type="similarity">
    <text evidence="2 5">Belongs to the class-C beta-lactamase family.</text>
</comment>
<evidence type="ECO:0000256" key="5">
    <source>
        <dbReference type="RuleBase" id="RU361140"/>
    </source>
</evidence>
<dbReference type="EC" id="3.5.2.6" evidence="5"/>
<gene>
    <name evidence="8" type="ORF">SAMN05444267_1006122</name>
</gene>
<protein>
    <recommendedName>
        <fullName evidence="5">Beta-lactamase</fullName>
        <ecNumber evidence="5">3.5.2.6</ecNumber>
    </recommendedName>
</protein>
<reference evidence="9" key="1">
    <citation type="submission" date="2016-11" db="EMBL/GenBank/DDBJ databases">
        <authorList>
            <person name="Varghese N."/>
            <person name="Submissions S."/>
        </authorList>
    </citation>
    <scope>NUCLEOTIDE SEQUENCE [LARGE SCALE GENOMIC DNA]</scope>
    <source>
        <strain evidence="9">DSM 26899</strain>
    </source>
</reference>